<dbReference type="EMBL" id="MSFL01000001">
    <property type="protein sequence ID" value="PWY92853.1"/>
    <property type="molecule type" value="Genomic_DNA"/>
</dbReference>
<evidence type="ECO:0000313" key="3">
    <source>
        <dbReference type="Proteomes" id="UP000247233"/>
    </source>
</evidence>
<reference evidence="2 3" key="1">
    <citation type="submission" date="2016-12" db="EMBL/GenBank/DDBJ databases">
        <title>The genomes of Aspergillus section Nigri reveals drivers in fungal speciation.</title>
        <authorList>
            <consortium name="DOE Joint Genome Institute"/>
            <person name="Vesth T.C."/>
            <person name="Nybo J."/>
            <person name="Theobald S."/>
            <person name="Brandl J."/>
            <person name="Frisvad J.C."/>
            <person name="Nielsen K.F."/>
            <person name="Lyhne E.K."/>
            <person name="Kogle M.E."/>
            <person name="Kuo A."/>
            <person name="Riley R."/>
            <person name="Clum A."/>
            <person name="Nolan M."/>
            <person name="Lipzen A."/>
            <person name="Salamov A."/>
            <person name="Henrissat B."/>
            <person name="Wiebenga A."/>
            <person name="De Vries R.P."/>
            <person name="Grigoriev I.V."/>
            <person name="Mortensen U.H."/>
            <person name="Andersen M.R."/>
            <person name="Baker S.E."/>
        </authorList>
    </citation>
    <scope>NUCLEOTIDE SEQUENCE [LARGE SCALE GENOMIC DNA]</scope>
    <source>
        <strain evidence="2 3">CBS 117.55</strain>
    </source>
</reference>
<evidence type="ECO:0000256" key="1">
    <source>
        <dbReference type="SAM" id="MobiDB-lite"/>
    </source>
</evidence>
<comment type="caution">
    <text evidence="2">The sequence shown here is derived from an EMBL/GenBank/DDBJ whole genome shotgun (WGS) entry which is preliminary data.</text>
</comment>
<feature type="region of interest" description="Disordered" evidence="1">
    <location>
        <begin position="113"/>
        <end position="134"/>
    </location>
</feature>
<dbReference type="GeneID" id="37060856"/>
<keyword evidence="3" id="KW-1185">Reference proteome</keyword>
<dbReference type="VEuPathDB" id="FungiDB:BO70DRAFT_20393"/>
<dbReference type="RefSeq" id="XP_025404592.1">
    <property type="nucleotide sequence ID" value="XM_025538619.1"/>
</dbReference>
<gene>
    <name evidence="2" type="ORF">BO70DRAFT_20393</name>
</gene>
<evidence type="ECO:0000313" key="2">
    <source>
        <dbReference type="EMBL" id="PWY92853.1"/>
    </source>
</evidence>
<sequence>MLDWNGRGNLQCAPGVDMPGLTGCHSGCSMHSRSLVVGTPRSSPDVATGQGFKLQPDYSRRLSSKHRKFPESMTLSLSLWRAPPNPRARTSRLARSFTLSGFRMQTIDPRCLVSNTKRPPRGIQHAGLGSPTSSPAGQGIIGFRAEVFVLCRDVV</sequence>
<dbReference type="AlphaFoldDB" id="A0A317X2S5"/>
<name>A0A317X2S5_9EURO</name>
<dbReference type="Proteomes" id="UP000247233">
    <property type="component" value="Unassembled WGS sequence"/>
</dbReference>
<accession>A0A317X2S5</accession>
<protein>
    <submittedName>
        <fullName evidence="2">Uncharacterized protein</fullName>
    </submittedName>
</protein>
<organism evidence="2 3">
    <name type="scientific">Aspergillus heteromorphus CBS 117.55</name>
    <dbReference type="NCBI Taxonomy" id="1448321"/>
    <lineage>
        <taxon>Eukaryota</taxon>
        <taxon>Fungi</taxon>
        <taxon>Dikarya</taxon>
        <taxon>Ascomycota</taxon>
        <taxon>Pezizomycotina</taxon>
        <taxon>Eurotiomycetes</taxon>
        <taxon>Eurotiomycetidae</taxon>
        <taxon>Eurotiales</taxon>
        <taxon>Aspergillaceae</taxon>
        <taxon>Aspergillus</taxon>
        <taxon>Aspergillus subgen. Circumdati</taxon>
    </lineage>
</organism>
<proteinExistence type="predicted"/>